<dbReference type="GO" id="GO:0005634">
    <property type="term" value="C:nucleus"/>
    <property type="evidence" value="ECO:0007669"/>
    <property type="project" value="UniProtKB-SubCell"/>
</dbReference>
<proteinExistence type="inferred from homology"/>
<dbReference type="InterPro" id="IPR038007">
    <property type="entry name" value="RBP-Jkappa_IPT"/>
</dbReference>
<feature type="region of interest" description="Disordered" evidence="7">
    <location>
        <begin position="839"/>
        <end position="889"/>
    </location>
</feature>
<feature type="compositionally biased region" description="Pro residues" evidence="7">
    <location>
        <begin position="707"/>
        <end position="720"/>
    </location>
</feature>
<evidence type="ECO:0000256" key="3">
    <source>
        <dbReference type="ARBA" id="ARBA00023015"/>
    </source>
</evidence>
<accession>A0A5D3B8G2</accession>
<dbReference type="InterPro" id="IPR008967">
    <property type="entry name" value="p53-like_TF_DNA-bd_sf"/>
</dbReference>
<dbReference type="SUPFAM" id="SSF110217">
    <property type="entry name" value="DNA-binding protein LAG-1 (CSL)"/>
    <property type="match status" value="1"/>
</dbReference>
<evidence type="ECO:0000256" key="1">
    <source>
        <dbReference type="ARBA" id="ARBA00004123"/>
    </source>
</evidence>
<keyword evidence="4" id="KW-0238">DNA-binding</keyword>
<gene>
    <name evidence="10" type="ORF">B9479_000680</name>
</gene>
<evidence type="ECO:0000256" key="4">
    <source>
        <dbReference type="ARBA" id="ARBA00023125"/>
    </source>
</evidence>
<feature type="region of interest" description="Disordered" evidence="7">
    <location>
        <begin position="1"/>
        <end position="94"/>
    </location>
</feature>
<dbReference type="InterPro" id="IPR015351">
    <property type="entry name" value="RBP-J/Cbf11/Cbf12_DNA-bd"/>
</dbReference>
<evidence type="ECO:0000256" key="2">
    <source>
        <dbReference type="ARBA" id="ARBA00009704"/>
    </source>
</evidence>
<dbReference type="GO" id="GO:0000978">
    <property type="term" value="F:RNA polymerase II cis-regulatory region sequence-specific DNA binding"/>
    <property type="evidence" value="ECO:0007669"/>
    <property type="project" value="InterPro"/>
</dbReference>
<dbReference type="EMBL" id="NIDF01000004">
    <property type="protein sequence ID" value="TYJ58473.1"/>
    <property type="molecule type" value="Genomic_DNA"/>
</dbReference>
<feature type="region of interest" description="Disordered" evidence="7">
    <location>
        <begin position="702"/>
        <end position="721"/>
    </location>
</feature>
<evidence type="ECO:0000259" key="9">
    <source>
        <dbReference type="SMART" id="SM01268"/>
    </source>
</evidence>
<protein>
    <recommendedName>
        <fullName evidence="12">LAG1-DNAbind-domain-containing protein</fullName>
    </recommendedName>
</protein>
<dbReference type="InterPro" id="IPR014756">
    <property type="entry name" value="Ig_E-set"/>
</dbReference>
<feature type="compositionally biased region" description="Low complexity" evidence="7">
    <location>
        <begin position="51"/>
        <end position="68"/>
    </location>
</feature>
<dbReference type="Pfam" id="PF20144">
    <property type="entry name" value="TIG_SUH"/>
    <property type="match status" value="1"/>
</dbReference>
<evidence type="ECO:0000256" key="6">
    <source>
        <dbReference type="ARBA" id="ARBA00023242"/>
    </source>
</evidence>
<comment type="similarity">
    <text evidence="2">Belongs to the Su(H) family.</text>
</comment>
<sequence length="1120" mass="120886">MAPPDSGNPPSDLASPFPFRIPHLPHPDRPRLPRPSVDTTNLHSHLPVPLHSTYNHRSSHSSSPQSSWDSHKRPHSAVVRIPQQRDSRKRFRSVSCLPTIPSAPDEKPMSYQWQNNNYGTEAVDFSPEQLNQRDEKKQSEYPSGLGMLDLSGVFSNNNSDFVSNGSSNNTGTNRTGSFAEMPPPSYNYRPSLALDTSGGYMNTQSQSPYSAPPTGLGIDRGPSQESSSLASPVNYQAPSIPYVPQYGFIPQSMDYGSSQSSNDVPPPQPHHGLDVFSQSMLPSFYYPTPVSEHGAPENALHHPVPQPLPQTQGLPHIGTISPSQLGTHQPLKPTKSFSDLMMGSRASSSSSLCSQDVPDSGSGWGGGSVLDDWARPLSRALPPPAASSNGPTAKADQAYPPANTTGKRSSFSASPLRHSSFSPTSVGSGDNDSVIRQYVRSSNRLGMGERRIIVMSPKVGQKSYGTEKRFLCPHPQAMLVGSGWWTRSPDGSAVSPFQPPRINISLTAEIPVKDAAISWTNLDGLNIDEKINTNSMGPDDRPFLGCVAGKNLHISDQDSKRKDVRALVTVKAPISRFGANGWGQKGGKEGAGENVIGVFESKDIKIISKPSKKRSTAKSSEFIINHGTTIALFNRIKSQTTSTRYLSVTPDFTCMPGSDGRPVPGAKPPSRSHAHDGVPGFTVDSVIWESWIIWLVDPSLPSGPSGRRPPNPGWPSPPANTIPTTILHPAIRYNSTVVLQSLQTGAISPTLVIRRIESDADAVGMDGIHQDGHAVFPAGELGSDLVSQLQKVAFEIYDPSASERFQRDSKYGGQWLSCVLDSVKQHNVKAERRWATVPVTAASKNGSKASSVPNTPQQRFGVLPMTPHTNNSVKLPSTPSSPVSSSSSLDYFGHQAQRSLGHAHPLMSPGSGEVPLPSTDGGPVRRQRTASVGKGPLARPMHRKRPSVDSAGSGSYEYLPTMAKAMSAQEDHSPRMFWTMPVGDNAVWSIIGVEQASYTFYTPPMTSYENFEPVAPFPAAHRLLPSNLSAETPKEYAHHYTSVSNSPLVTIYGKNFAKNKGGGAKHLVYYGEVPSTHTEVRCSEVMAAAEPQVASDRKTPVFLVREDGLVIVPTTLTYPV</sequence>
<dbReference type="InterPro" id="IPR037095">
    <property type="entry name" value="RBP-J/Cbf11_DNA-bd_sf"/>
</dbReference>
<dbReference type="SMART" id="SM01268">
    <property type="entry name" value="BTD"/>
    <property type="match status" value="1"/>
</dbReference>
<dbReference type="SUPFAM" id="SSF81296">
    <property type="entry name" value="E set domains"/>
    <property type="match status" value="1"/>
</dbReference>
<feature type="region of interest" description="Disordered" evidence="7">
    <location>
        <begin position="201"/>
        <end position="232"/>
    </location>
</feature>
<evidence type="ECO:0000256" key="7">
    <source>
        <dbReference type="SAM" id="MobiDB-lite"/>
    </source>
</evidence>
<dbReference type="InterPro" id="IPR013783">
    <property type="entry name" value="Ig-like_fold"/>
</dbReference>
<keyword evidence="11" id="KW-1185">Reference proteome</keyword>
<feature type="compositionally biased region" description="Low complexity" evidence="7">
    <location>
        <begin position="876"/>
        <end position="888"/>
    </location>
</feature>
<evidence type="ECO:0000259" key="8">
    <source>
        <dbReference type="SMART" id="SM01267"/>
    </source>
</evidence>
<dbReference type="SMART" id="SM01267">
    <property type="entry name" value="LAG1_DNAbind"/>
    <property type="match status" value="1"/>
</dbReference>
<dbReference type="Gene3D" id="2.60.40.1450">
    <property type="entry name" value="LAG1, DNA binding domain"/>
    <property type="match status" value="1"/>
</dbReference>
<feature type="compositionally biased region" description="Polar residues" evidence="7">
    <location>
        <begin position="402"/>
        <end position="431"/>
    </location>
</feature>
<feature type="domain" description="RBP-J/Cbf11/Cbf12 DNA binding" evidence="8">
    <location>
        <begin position="451"/>
        <end position="621"/>
    </location>
</feature>
<dbReference type="GO" id="GO:0001228">
    <property type="term" value="F:DNA-binding transcription activator activity, RNA polymerase II-specific"/>
    <property type="evidence" value="ECO:0007669"/>
    <property type="project" value="InterPro"/>
</dbReference>
<keyword evidence="5" id="KW-0804">Transcription</keyword>
<feature type="compositionally biased region" description="Low complexity" evidence="7">
    <location>
        <begin position="162"/>
        <end position="177"/>
    </location>
</feature>
<evidence type="ECO:0000313" key="10">
    <source>
        <dbReference type="EMBL" id="TYJ58473.1"/>
    </source>
</evidence>
<feature type="region of interest" description="Disordered" evidence="7">
    <location>
        <begin position="656"/>
        <end position="676"/>
    </location>
</feature>
<dbReference type="Pfam" id="PF09271">
    <property type="entry name" value="LAG1-DNAbind"/>
    <property type="match status" value="1"/>
</dbReference>
<keyword evidence="6" id="KW-0539">Nucleus</keyword>
<dbReference type="AlphaFoldDB" id="A0A5D3B8G2"/>
<dbReference type="InterPro" id="IPR036358">
    <property type="entry name" value="BTD_sf"/>
</dbReference>
<dbReference type="InterPro" id="IPR040159">
    <property type="entry name" value="CLS_fam"/>
</dbReference>
<organism evidence="10 11">
    <name type="scientific">Cryptococcus floricola</name>
    <dbReference type="NCBI Taxonomy" id="2591691"/>
    <lineage>
        <taxon>Eukaryota</taxon>
        <taxon>Fungi</taxon>
        <taxon>Dikarya</taxon>
        <taxon>Basidiomycota</taxon>
        <taxon>Agaricomycotina</taxon>
        <taxon>Tremellomycetes</taxon>
        <taxon>Tremellales</taxon>
        <taxon>Cryptococcaceae</taxon>
        <taxon>Cryptococcus</taxon>
    </lineage>
</organism>
<dbReference type="Gene3D" id="2.60.40.10">
    <property type="entry name" value="Immunoglobulins"/>
    <property type="match status" value="1"/>
</dbReference>
<name>A0A5D3B8G2_9TREE</name>
<feature type="region of interest" description="Disordered" evidence="7">
    <location>
        <begin position="162"/>
        <end position="184"/>
    </location>
</feature>
<comment type="subcellular location">
    <subcellularLocation>
        <location evidence="1">Nucleus</location>
    </subcellularLocation>
</comment>
<feature type="compositionally biased region" description="Polar residues" evidence="7">
    <location>
        <begin position="223"/>
        <end position="232"/>
    </location>
</feature>
<evidence type="ECO:0008006" key="12">
    <source>
        <dbReference type="Google" id="ProtNLM"/>
    </source>
</evidence>
<feature type="region of interest" description="Disordered" evidence="7">
    <location>
        <begin position="321"/>
        <end position="433"/>
    </location>
</feature>
<evidence type="ECO:0000313" key="11">
    <source>
        <dbReference type="Proteomes" id="UP000322245"/>
    </source>
</evidence>
<dbReference type="PANTHER" id="PTHR10665">
    <property type="entry name" value="RECOMBINING BINDING PROTEIN SUPPRESSOR OF HAIRLESS"/>
    <property type="match status" value="1"/>
</dbReference>
<reference evidence="10 11" key="1">
    <citation type="submission" date="2017-05" db="EMBL/GenBank/DDBJ databases">
        <title>The Genome Sequence of Tsuchiyaea wingfieldii DSM 27421.</title>
        <authorList>
            <person name="Cuomo C."/>
            <person name="Passer A."/>
            <person name="Billmyre B."/>
            <person name="Heitman J."/>
        </authorList>
    </citation>
    <scope>NUCLEOTIDE SEQUENCE [LARGE SCALE GENOMIC DNA]</scope>
    <source>
        <strain evidence="10 11">DSM 27421</strain>
    </source>
</reference>
<dbReference type="Proteomes" id="UP000322245">
    <property type="component" value="Unassembled WGS sequence"/>
</dbReference>
<feature type="compositionally biased region" description="Polar residues" evidence="7">
    <location>
        <begin position="842"/>
        <end position="858"/>
    </location>
</feature>
<comment type="caution">
    <text evidence="10">The sequence shown here is derived from an EMBL/GenBank/DDBJ whole genome shotgun (WGS) entry which is preliminary data.</text>
</comment>
<dbReference type="SUPFAM" id="SSF49417">
    <property type="entry name" value="p53-like transcription factors"/>
    <property type="match status" value="1"/>
</dbReference>
<feature type="compositionally biased region" description="Low complexity" evidence="7">
    <location>
        <begin position="338"/>
        <end position="360"/>
    </location>
</feature>
<feature type="domain" description="Beta-trefoil DNA-binding" evidence="9">
    <location>
        <begin position="622"/>
        <end position="913"/>
    </location>
</feature>
<keyword evidence="3" id="KW-0805">Transcription regulation</keyword>
<evidence type="ECO:0000256" key="5">
    <source>
        <dbReference type="ARBA" id="ARBA00023163"/>
    </source>
</evidence>
<dbReference type="InterPro" id="IPR015350">
    <property type="entry name" value="Beta-trefoil_DNA-bd_dom"/>
</dbReference>
<dbReference type="FunFam" id="2.60.40.1450:FF:000003">
    <property type="entry name" value="Related to J kappa-recombination signal binding protein"/>
    <property type="match status" value="1"/>
</dbReference>
<feature type="region of interest" description="Disordered" evidence="7">
    <location>
        <begin position="901"/>
        <end position="953"/>
    </location>
</feature>